<feature type="binding site" description="axial binding residue" evidence="12">
    <location>
        <position position="24"/>
    </location>
    <ligand>
        <name>heme</name>
        <dbReference type="ChEBI" id="CHEBI:30413"/>
        <note>ligand shared with beta subunit</note>
    </ligand>
    <ligandPart>
        <name>Fe</name>
        <dbReference type="ChEBI" id="CHEBI:18248"/>
    </ligandPart>
</feature>
<keyword evidence="14 17" id="KW-0150">Chloroplast</keyword>
<keyword evidence="2 12" id="KW-0813">Transport</keyword>
<evidence type="ECO:0000256" key="10">
    <source>
        <dbReference type="ARBA" id="ARBA00023136"/>
    </source>
</evidence>
<evidence type="ECO:0000256" key="7">
    <source>
        <dbReference type="ARBA" id="ARBA00022982"/>
    </source>
</evidence>
<dbReference type="InterPro" id="IPR037025">
    <property type="entry name" value="PSII_cyt_b559_asu_sf"/>
</dbReference>
<dbReference type="Pfam" id="PF00283">
    <property type="entry name" value="Cytochrom_B559"/>
    <property type="match status" value="1"/>
</dbReference>
<dbReference type="GeneID" id="7056130"/>
<dbReference type="HAMAP" id="MF_00642">
    <property type="entry name" value="PSII_PsbE"/>
    <property type="match status" value="1"/>
</dbReference>
<keyword evidence="4 12" id="KW-0349">Heme</keyword>
<feature type="domain" description="Photosystem II cytochrome b559 alpha subunit lumenal region" evidence="16">
    <location>
        <begin position="43"/>
        <end position="80"/>
    </location>
</feature>
<dbReference type="GO" id="GO:0009539">
    <property type="term" value="C:photosystem II reaction center"/>
    <property type="evidence" value="ECO:0007669"/>
    <property type="project" value="InterPro"/>
</dbReference>
<dbReference type="GO" id="GO:0020037">
    <property type="term" value="F:heme binding"/>
    <property type="evidence" value="ECO:0007669"/>
    <property type="project" value="InterPro"/>
</dbReference>
<evidence type="ECO:0000256" key="2">
    <source>
        <dbReference type="ARBA" id="ARBA00022448"/>
    </source>
</evidence>
<evidence type="ECO:0000256" key="5">
    <source>
        <dbReference type="ARBA" id="ARBA00022692"/>
    </source>
</evidence>
<evidence type="ECO:0000256" key="4">
    <source>
        <dbReference type="ARBA" id="ARBA00022617"/>
    </source>
</evidence>
<dbReference type="PANTHER" id="PTHR33391">
    <property type="entry name" value="CYTOCHROME B559 SUBUNIT BETA-RELATED"/>
    <property type="match status" value="1"/>
</dbReference>
<dbReference type="InterPro" id="IPR013081">
    <property type="entry name" value="PSII_cyt_b559_N"/>
</dbReference>
<keyword evidence="17" id="KW-0934">Plastid</keyword>
<keyword evidence="7 12" id="KW-0249">Electron transport</keyword>
<keyword evidence="3 12" id="KW-0602">Photosynthesis</keyword>
<evidence type="ECO:0000256" key="9">
    <source>
        <dbReference type="ARBA" id="ARBA00023004"/>
    </source>
</evidence>
<comment type="function">
    <text evidence="12 14">This b-type cytochrome is tightly associated with the reaction center of photosystem II (PSII). PSII is a light-driven water:plastoquinone oxidoreductase that uses light energy to abstract electrons from H(2)O, generating O(2) and a proton gradient subsequently used for ATP formation. It consists of a core antenna complex that captures photons, and an electron transfer chain that converts photonic excitation into a charge separation.</text>
</comment>
<keyword evidence="11 12" id="KW-0604">Photosystem II</keyword>
<dbReference type="GO" id="GO:0005506">
    <property type="term" value="F:iron ion binding"/>
    <property type="evidence" value="ECO:0007669"/>
    <property type="project" value="UniProtKB-UniRule"/>
</dbReference>
<feature type="transmembrane region" description="Helical" evidence="14">
    <location>
        <begin position="20"/>
        <end position="45"/>
    </location>
</feature>
<dbReference type="AlphaFoldDB" id="B7T213"/>
<feature type="domain" description="Photosystem II cytochrome b559 N-terminal" evidence="15">
    <location>
        <begin position="7"/>
        <end position="35"/>
    </location>
</feature>
<dbReference type="NCBIfam" id="TIGR01332">
    <property type="entry name" value="cyt_b559_alpha"/>
    <property type="match status" value="1"/>
</dbReference>
<dbReference type="PROSITE" id="PS00537">
    <property type="entry name" value="CYTOCHROME_B559"/>
    <property type="match status" value="1"/>
</dbReference>
<dbReference type="Gene3D" id="1.20.5.860">
    <property type="entry name" value="Photosystem II cytochrome b559, alpha subunit"/>
    <property type="match status" value="1"/>
</dbReference>
<reference evidence="17" key="1">
    <citation type="journal article" date="2008" name="Proc. Natl. Acad. Sci. U.S.A.">
        <title>Horizontal gene transfer of the algal nuclear gene psbO to the photosynthetic sea slug Elysia chlorotica.</title>
        <authorList>
            <person name="Rumpho M.E."/>
            <person name="Worful J.M."/>
            <person name="Lee J."/>
            <person name="Kannan K."/>
            <person name="Tyler M.S."/>
            <person name="Bhattacharya D."/>
            <person name="Moustafa A."/>
            <person name="Manhart J.R."/>
        </authorList>
    </citation>
    <scope>NUCLEOTIDE SEQUENCE [LARGE SCALE GENOMIC DNA]</scope>
    <source>
        <strain>CCMP2940</strain>
    </source>
</reference>
<evidence type="ECO:0000256" key="13">
    <source>
        <dbReference type="RuleBase" id="RU000619"/>
    </source>
</evidence>
<gene>
    <name evidence="12 17" type="primary">psbE</name>
</gene>
<comment type="similarity">
    <text evidence="12 14">Belongs to the PsbE/PsbF family.</text>
</comment>
<comment type="cofactor">
    <cofactor evidence="12">
        <name>heme b</name>
        <dbReference type="ChEBI" id="CHEBI:60344"/>
    </cofactor>
    <text evidence="12">With its partner (PsbF) binds heme. PSII binds additional chlorophylls, carotenoids and specific lipids.</text>
</comment>
<evidence type="ECO:0000256" key="8">
    <source>
        <dbReference type="ARBA" id="ARBA00022989"/>
    </source>
</evidence>
<dbReference type="EMBL" id="EU912438">
    <property type="protein sequence ID" value="ACF70979.1"/>
    <property type="molecule type" value="Genomic_DNA"/>
</dbReference>
<organism evidence="17">
    <name type="scientific">Vaucheria litorea</name>
    <name type="common">Yellow-green alga</name>
    <dbReference type="NCBI Taxonomy" id="109269"/>
    <lineage>
        <taxon>Eukaryota</taxon>
        <taxon>Sar</taxon>
        <taxon>Stramenopiles</taxon>
        <taxon>Ochrophyta</taxon>
        <taxon>PX clade</taxon>
        <taxon>Xanthophyceae</taxon>
        <taxon>Vaucheriales</taxon>
        <taxon>Vaucheriaceae</taxon>
        <taxon>Vaucheria</taxon>
    </lineage>
</organism>
<keyword evidence="8 12" id="KW-1133">Transmembrane helix</keyword>
<geneLocation type="chloroplast" evidence="17"/>
<dbReference type="PIRSF" id="PIRSF000036">
    <property type="entry name" value="PsbE"/>
    <property type="match status" value="1"/>
</dbReference>
<keyword evidence="12" id="KW-0793">Thylakoid</keyword>
<keyword evidence="10 12" id="KW-0472">Membrane</keyword>
<comment type="subunit">
    <text evidence="12">Heterodimer of an alpha subunit and a beta subunit. PSII is composed of 1 copy each of membrane proteins PsbA, PsbB, PsbC, PsbD, PsbE, PsbF, PsbH, PsbI, PsbJ, PsbK, PsbL, PsbM, PsbT, PsbX, PsbY, PsbZ, Psb30/Ycf12, at least 3 peripheral proteins of the oxygen-evolving complex and a large number of cofactors. It forms dimeric complexes.</text>
</comment>
<evidence type="ECO:0000313" key="17">
    <source>
        <dbReference type="EMBL" id="ACF70979.1"/>
    </source>
</evidence>
<name>B7T213_VAULI</name>
<evidence type="ECO:0000259" key="16">
    <source>
        <dbReference type="Pfam" id="PF00284"/>
    </source>
</evidence>
<evidence type="ECO:0000256" key="12">
    <source>
        <dbReference type="HAMAP-Rule" id="MF_00642"/>
    </source>
</evidence>
<dbReference type="PANTHER" id="PTHR33391:SF9">
    <property type="entry name" value="CYTOCHROME B559 SUBUNIT BETA-RELATED"/>
    <property type="match status" value="1"/>
</dbReference>
<evidence type="ECO:0000256" key="3">
    <source>
        <dbReference type="ARBA" id="ARBA00022531"/>
    </source>
</evidence>
<dbReference type="RefSeq" id="YP_002327562.1">
    <property type="nucleotide sequence ID" value="NC_011600.1"/>
</dbReference>
<evidence type="ECO:0000256" key="6">
    <source>
        <dbReference type="ARBA" id="ARBA00022723"/>
    </source>
</evidence>
<keyword evidence="6 12" id="KW-0479">Metal-binding</keyword>
<keyword evidence="5 12" id="KW-0812">Transmembrane</keyword>
<dbReference type="InterPro" id="IPR006217">
    <property type="entry name" value="PSII_cyt_b559_asu"/>
</dbReference>
<dbReference type="GO" id="GO:0009767">
    <property type="term" value="P:photosynthetic electron transport chain"/>
    <property type="evidence" value="ECO:0007669"/>
    <property type="project" value="InterPro"/>
</dbReference>
<dbReference type="Pfam" id="PF00284">
    <property type="entry name" value="Cytochrom_B559a"/>
    <property type="match status" value="1"/>
</dbReference>
<evidence type="ECO:0000256" key="11">
    <source>
        <dbReference type="ARBA" id="ARBA00023276"/>
    </source>
</evidence>
<dbReference type="GO" id="GO:0009055">
    <property type="term" value="F:electron transfer activity"/>
    <property type="evidence" value="ECO:0007669"/>
    <property type="project" value="UniProtKB-UniRule"/>
</dbReference>
<sequence>MSGGSTGERPFSDIITSVRYWIIHSITIPSLFVSGWLFVSTGLVYDIFGTPRPNEYFTQERQQVPLVNDRFSAKEELEDLIKGL</sequence>
<evidence type="ECO:0000256" key="14">
    <source>
        <dbReference type="RuleBase" id="RU004529"/>
    </source>
</evidence>
<evidence type="ECO:0000256" key="1">
    <source>
        <dbReference type="ARBA" id="ARBA00004167"/>
    </source>
</evidence>
<dbReference type="GO" id="GO:0009535">
    <property type="term" value="C:chloroplast thylakoid membrane"/>
    <property type="evidence" value="ECO:0007669"/>
    <property type="project" value="UniProtKB-SubCell"/>
</dbReference>
<protein>
    <recommendedName>
        <fullName evidence="12 13">Cytochrome b559 subunit alpha</fullName>
    </recommendedName>
    <alternativeName>
        <fullName evidence="12 14">PSII reaction center subunit V</fullName>
    </alternativeName>
</protein>
<dbReference type="SUPFAM" id="SSF161045">
    <property type="entry name" value="Cytochrome b559 subunits"/>
    <property type="match status" value="1"/>
</dbReference>
<accession>B7T213</accession>
<comment type="subcellular location">
    <subcellularLocation>
        <location evidence="1">Membrane</location>
        <topology evidence="1">Single-pass membrane protein</topology>
    </subcellularLocation>
    <subcellularLocation>
        <location evidence="12 14">Plastid</location>
        <location evidence="12 14">Chloroplast thylakoid membrane</location>
        <topology evidence="12 14">Single-pass membrane protein</topology>
    </subcellularLocation>
</comment>
<proteinExistence type="inferred from homology"/>
<evidence type="ECO:0000259" key="15">
    <source>
        <dbReference type="Pfam" id="PF00283"/>
    </source>
</evidence>
<dbReference type="SMR" id="B7T213"/>
<dbReference type="InterPro" id="IPR006216">
    <property type="entry name" value="PSII_cyt_b559_CS"/>
</dbReference>
<dbReference type="InterPro" id="IPR013082">
    <property type="entry name" value="PSII_cytb559_asu_lum"/>
</dbReference>
<keyword evidence="9 12" id="KW-0408">Iron</keyword>